<keyword evidence="1" id="KW-0472">Membrane</keyword>
<evidence type="ECO:0000313" key="4">
    <source>
        <dbReference type="Proteomes" id="UP000274762"/>
    </source>
</evidence>
<dbReference type="AlphaFoldDB" id="A0A315SE37"/>
<evidence type="ECO:0000313" key="5">
    <source>
        <dbReference type="Proteomes" id="UP001185792"/>
    </source>
</evidence>
<organism evidence="3 4">
    <name type="scientific">Williamsia marianensis</name>
    <dbReference type="NCBI Taxonomy" id="85044"/>
    <lineage>
        <taxon>Bacteria</taxon>
        <taxon>Bacillati</taxon>
        <taxon>Actinomycetota</taxon>
        <taxon>Actinomycetes</taxon>
        <taxon>Mycobacteriales</taxon>
        <taxon>Nocardiaceae</taxon>
        <taxon>Williamsia</taxon>
    </lineage>
</organism>
<gene>
    <name evidence="3" type="ORF">DFJ75_3696</name>
    <name evidence="2" type="ORF">R4198_13465</name>
</gene>
<dbReference type="Proteomes" id="UP000274762">
    <property type="component" value="Unassembled WGS sequence"/>
</dbReference>
<reference evidence="2 5" key="2">
    <citation type="submission" date="2023-10" db="EMBL/GenBank/DDBJ databases">
        <title>Development of a sustainable strategy for remediation of hydrocarbon-contaminated territories based on the waste exchange concept.</title>
        <authorList>
            <person name="Krivoruchko A."/>
        </authorList>
    </citation>
    <scope>NUCLEOTIDE SEQUENCE [LARGE SCALE GENOMIC DNA]</scope>
    <source>
        <strain evidence="2 5">IEGM 1236</strain>
    </source>
</reference>
<feature type="transmembrane region" description="Helical" evidence="1">
    <location>
        <begin position="32"/>
        <end position="49"/>
    </location>
</feature>
<protein>
    <submittedName>
        <fullName evidence="3">Uncharacterized protein</fullName>
    </submittedName>
</protein>
<accession>A0A495K6A2</accession>
<dbReference type="RefSeq" id="WP_157366784.1">
    <property type="nucleotide sequence ID" value="NZ_CBCRXS010000003.1"/>
</dbReference>
<evidence type="ECO:0000313" key="2">
    <source>
        <dbReference type="EMBL" id="MDV7134706.1"/>
    </source>
</evidence>
<dbReference type="EMBL" id="RBKV01000001">
    <property type="protein sequence ID" value="RKR96836.1"/>
    <property type="molecule type" value="Genomic_DNA"/>
</dbReference>
<accession>A0A315SE37</accession>
<keyword evidence="1" id="KW-1133">Transmembrane helix</keyword>
<sequence>MRLSSRSPSRVRIGDQISSNIAERNFMSSSELALTALLAFIGPILALYANGS</sequence>
<name>A0A315SE37_WILMA</name>
<keyword evidence="5" id="KW-1185">Reference proteome</keyword>
<dbReference type="EMBL" id="JAWLUM010000002">
    <property type="protein sequence ID" value="MDV7134706.1"/>
    <property type="molecule type" value="Genomic_DNA"/>
</dbReference>
<evidence type="ECO:0000256" key="1">
    <source>
        <dbReference type="SAM" id="Phobius"/>
    </source>
</evidence>
<keyword evidence="1" id="KW-0812">Transmembrane</keyword>
<dbReference type="Proteomes" id="UP001185792">
    <property type="component" value="Unassembled WGS sequence"/>
</dbReference>
<proteinExistence type="predicted"/>
<comment type="caution">
    <text evidence="3">The sequence shown here is derived from an EMBL/GenBank/DDBJ whole genome shotgun (WGS) entry which is preliminary data.</text>
</comment>
<evidence type="ECO:0000313" key="3">
    <source>
        <dbReference type="EMBL" id="RKR96836.1"/>
    </source>
</evidence>
<reference evidence="3 4" key="1">
    <citation type="submission" date="2018-10" db="EMBL/GenBank/DDBJ databases">
        <title>Sequencing the genomes of 1000 actinobacteria strains.</title>
        <authorList>
            <person name="Klenk H.-P."/>
        </authorList>
    </citation>
    <scope>NUCLEOTIDE SEQUENCE [LARGE SCALE GENOMIC DNA]</scope>
    <source>
        <strain evidence="3 4">DSM 44343</strain>
    </source>
</reference>